<dbReference type="Gene3D" id="3.40.50.300">
    <property type="entry name" value="P-loop containing nucleotide triphosphate hydrolases"/>
    <property type="match status" value="1"/>
</dbReference>
<feature type="domain" description="ABC transporter" evidence="10">
    <location>
        <begin position="457"/>
        <end position="695"/>
    </location>
</feature>
<dbReference type="SMART" id="SM00382">
    <property type="entry name" value="AAA"/>
    <property type="match status" value="1"/>
</dbReference>
<feature type="transmembrane region" description="Helical" evidence="9">
    <location>
        <begin position="178"/>
        <end position="199"/>
    </location>
</feature>
<keyword evidence="2" id="KW-0813">Transport</keyword>
<comment type="subcellular location">
    <subcellularLocation>
        <location evidence="1">Mitochondrion inner membrane</location>
        <topology evidence="1">Multi-pass membrane protein</topology>
    </subcellularLocation>
</comment>
<evidence type="ECO:0000313" key="12">
    <source>
        <dbReference type="EMBL" id="KAI3430340.1"/>
    </source>
</evidence>
<feature type="region of interest" description="Disordered" evidence="8">
    <location>
        <begin position="855"/>
        <end position="1004"/>
    </location>
</feature>
<dbReference type="OrthoDB" id="6500128at2759"/>
<evidence type="ECO:0000256" key="2">
    <source>
        <dbReference type="ARBA" id="ARBA00022448"/>
    </source>
</evidence>
<dbReference type="PANTHER" id="PTHR43394">
    <property type="entry name" value="ATP-DEPENDENT PERMEASE MDL1, MITOCHONDRIAL"/>
    <property type="match status" value="1"/>
</dbReference>
<feature type="compositionally biased region" description="Low complexity" evidence="8">
    <location>
        <begin position="905"/>
        <end position="985"/>
    </location>
</feature>
<dbReference type="InterPro" id="IPR017871">
    <property type="entry name" value="ABC_transporter-like_CS"/>
</dbReference>
<evidence type="ECO:0000256" key="6">
    <source>
        <dbReference type="ARBA" id="ARBA00022989"/>
    </source>
</evidence>
<organism evidence="12 13">
    <name type="scientific">Chlorella vulgaris</name>
    <name type="common">Green alga</name>
    <dbReference type="NCBI Taxonomy" id="3077"/>
    <lineage>
        <taxon>Eukaryota</taxon>
        <taxon>Viridiplantae</taxon>
        <taxon>Chlorophyta</taxon>
        <taxon>core chlorophytes</taxon>
        <taxon>Trebouxiophyceae</taxon>
        <taxon>Chlorellales</taxon>
        <taxon>Chlorellaceae</taxon>
        <taxon>Chlorella clade</taxon>
        <taxon>Chlorella</taxon>
    </lineage>
</organism>
<reference evidence="12" key="2">
    <citation type="submission" date="2020-11" db="EMBL/GenBank/DDBJ databases">
        <authorList>
            <person name="Cecchin M."/>
            <person name="Marcolungo L."/>
            <person name="Rossato M."/>
            <person name="Girolomoni L."/>
            <person name="Cosentino E."/>
            <person name="Cuine S."/>
            <person name="Li-Beisson Y."/>
            <person name="Delledonne M."/>
            <person name="Ballottari M."/>
        </authorList>
    </citation>
    <scope>NUCLEOTIDE SEQUENCE</scope>
    <source>
        <strain evidence="12">211/11P</strain>
        <tissue evidence="12">Whole cell</tissue>
    </source>
</reference>
<feature type="region of interest" description="Disordered" evidence="8">
    <location>
        <begin position="741"/>
        <end position="790"/>
    </location>
</feature>
<dbReference type="Gene3D" id="1.20.1560.10">
    <property type="entry name" value="ABC transporter type 1, transmembrane domain"/>
    <property type="match status" value="2"/>
</dbReference>
<dbReference type="AlphaFoldDB" id="A0A9D4TNC2"/>
<dbReference type="CDD" id="cd03249">
    <property type="entry name" value="ABC_MTABC3_MDL1_MDL2"/>
    <property type="match status" value="1"/>
</dbReference>
<reference evidence="12" key="1">
    <citation type="journal article" date="2019" name="Plant J.">
        <title>Chlorella vulgaris genome assembly and annotation reveals the molecular basis for metabolic acclimation to high light conditions.</title>
        <authorList>
            <person name="Cecchin M."/>
            <person name="Marcolungo L."/>
            <person name="Rossato M."/>
            <person name="Girolomoni L."/>
            <person name="Cosentino E."/>
            <person name="Cuine S."/>
            <person name="Li-Beisson Y."/>
            <person name="Delledonne M."/>
            <person name="Ballottari M."/>
        </authorList>
    </citation>
    <scope>NUCLEOTIDE SEQUENCE</scope>
    <source>
        <strain evidence="12">211/11P</strain>
    </source>
</reference>
<protein>
    <submittedName>
        <fullName evidence="12">Uncharacterized protein</fullName>
    </submittedName>
</protein>
<dbReference type="InterPro" id="IPR003439">
    <property type="entry name" value="ABC_transporter-like_ATP-bd"/>
</dbReference>
<dbReference type="GO" id="GO:0016887">
    <property type="term" value="F:ATP hydrolysis activity"/>
    <property type="evidence" value="ECO:0007669"/>
    <property type="project" value="InterPro"/>
</dbReference>
<keyword evidence="5" id="KW-0067">ATP-binding</keyword>
<evidence type="ECO:0000313" key="13">
    <source>
        <dbReference type="Proteomes" id="UP001055712"/>
    </source>
</evidence>
<dbReference type="InterPro" id="IPR039421">
    <property type="entry name" value="Type_1_exporter"/>
</dbReference>
<dbReference type="InterPro" id="IPR027417">
    <property type="entry name" value="P-loop_NTPase"/>
</dbReference>
<dbReference type="FunFam" id="3.40.50.300:FF:000403">
    <property type="entry name" value="ATP-binding cassette sub-family B member 8, mitochondrial"/>
    <property type="match status" value="1"/>
</dbReference>
<sequence length="1079" mass="117386">MPPPWARGDPNRDYQLLSATDDSEAQRQAKPVTAGRLFRLARPEAARLAVASLFLLLASVGQVAFPKLAGDLIDVAIQQQEGGSPAEARRTTNRILFQLLSATDDSEAQRQAKPVTAGRLFRLARPEAARLAVASLFLLLASVGQVAFPKLAGDLIDVAIQQQEGGSPAEARRTTNRILFQILGVVVASGAADGLRSWLFQSAAERVMYHLRVHLFAALLQQEVGFYDRVRTGELTNRLSEDTRLLKSVATTSIAQALRSAAVCSLGLAMMFATSWLLASLTLCIIPPLFFFFWLFGRLSRRYIKEQLAASARANTVAEECFANLRTVRSFAKEAAMLGSYEAAQERTLHYGLRSARLEGFFFPLNSSLATGAIMAILWYGARQVIAGELTAGKLSSFVVYAVYVAANAGMLMGVFANVVQALGASERVFQLLDRQPQQDLNGGTLRPLGAPEGSELRLQGVWFAYPSRPGVWVLQGFDLHVPPGKTVALVGPSGGGKSTAIGLIERFYDPQRGLVLLDGTSLTSVQHSWLHQRIALVSQEPVLFADTIAANIAFGCPGGTASQEQLEEAARVANAHEFVSAFPQGYQTLVGERGVRLSGGQKQRIAIARAVIMRPRVLLLDEATSALDAENEHLVQEALDRASAGRSVLVIAHRLSTVQAADCVVVVQEGRVAEQGTHSELLAAGGVYQQLVRRQLFAGSGARGGGGVQAEQREGGEEAAPVCLAKAAEACRRCKSGFRGASMEPADGQQEAALETAAPPTVERQQEQHRSQAPFRISPRDPRLQRREQQRLAKAASKLRHIPLHQRQCLQCGASTPGAGQHWVRHPATKEEWLCHKCYDRAWKQLERKRQRAAAKEESSSASGSDSEEECEDKREAPPRRTPATVAHQAGSVQPPMPRQLEGPAAAARGRAAGPRQQQQQSQPQKQQHQQHAQPKQRSMPQPQQQQQQQHSQPKQRSMPQPQQQQQQQQQQQPQQQPQQQQPMLPAPAQPPPPAQQQHPQQQQSLYELLLAAAAQAAGAAARLTPELAASFVVLLPLQADQEQYLRDFLLSGKFRAAAAYVRAALCRAGILLPAANP</sequence>
<evidence type="ECO:0000256" key="1">
    <source>
        <dbReference type="ARBA" id="ARBA00004448"/>
    </source>
</evidence>
<dbReference type="GO" id="GO:0005743">
    <property type="term" value="C:mitochondrial inner membrane"/>
    <property type="evidence" value="ECO:0007669"/>
    <property type="project" value="UniProtKB-SubCell"/>
</dbReference>
<dbReference type="PROSITE" id="PS00211">
    <property type="entry name" value="ABC_TRANSPORTER_1"/>
    <property type="match status" value="1"/>
</dbReference>
<comment type="caution">
    <text evidence="12">The sequence shown here is derived from an EMBL/GenBank/DDBJ whole genome shotgun (WGS) entry which is preliminary data.</text>
</comment>
<dbReference type="PROSITE" id="PS50893">
    <property type="entry name" value="ABC_TRANSPORTER_2"/>
    <property type="match status" value="1"/>
</dbReference>
<dbReference type="SUPFAM" id="SSF90123">
    <property type="entry name" value="ABC transporter transmembrane region"/>
    <property type="match status" value="1"/>
</dbReference>
<dbReference type="PROSITE" id="PS50929">
    <property type="entry name" value="ABC_TM1F"/>
    <property type="match status" value="1"/>
</dbReference>
<dbReference type="Proteomes" id="UP001055712">
    <property type="component" value="Unassembled WGS sequence"/>
</dbReference>
<name>A0A9D4TNC2_CHLVU</name>
<feature type="compositionally biased region" description="Basic and acidic residues" evidence="8">
    <location>
        <begin position="779"/>
        <end position="790"/>
    </location>
</feature>
<keyword evidence="4" id="KW-0547">Nucleotide-binding</keyword>
<dbReference type="InterPro" id="IPR036640">
    <property type="entry name" value="ABC1_TM_sf"/>
</dbReference>
<evidence type="ECO:0000259" key="11">
    <source>
        <dbReference type="PROSITE" id="PS50929"/>
    </source>
</evidence>
<dbReference type="GO" id="GO:0015421">
    <property type="term" value="F:ABC-type oligopeptide transporter activity"/>
    <property type="evidence" value="ECO:0007669"/>
    <property type="project" value="TreeGrafter"/>
</dbReference>
<feature type="domain" description="ABC transmembrane type-1" evidence="11">
    <location>
        <begin position="132"/>
        <end position="421"/>
    </location>
</feature>
<gene>
    <name evidence="12" type="ORF">D9Q98_004935</name>
</gene>
<keyword evidence="3 9" id="KW-0812">Transmembrane</keyword>
<keyword evidence="13" id="KW-1185">Reference proteome</keyword>
<evidence type="ECO:0000256" key="7">
    <source>
        <dbReference type="ARBA" id="ARBA00023136"/>
    </source>
</evidence>
<feature type="transmembrane region" description="Helical" evidence="9">
    <location>
        <begin position="401"/>
        <end position="425"/>
    </location>
</feature>
<evidence type="ECO:0000256" key="3">
    <source>
        <dbReference type="ARBA" id="ARBA00022692"/>
    </source>
</evidence>
<accession>A0A9D4TNC2</accession>
<evidence type="ECO:0000256" key="5">
    <source>
        <dbReference type="ARBA" id="ARBA00022840"/>
    </source>
</evidence>
<evidence type="ECO:0000256" key="9">
    <source>
        <dbReference type="SAM" id="Phobius"/>
    </source>
</evidence>
<dbReference type="GO" id="GO:0090374">
    <property type="term" value="P:oligopeptide export from mitochondrion"/>
    <property type="evidence" value="ECO:0007669"/>
    <property type="project" value="TreeGrafter"/>
</dbReference>
<dbReference type="GO" id="GO:0005524">
    <property type="term" value="F:ATP binding"/>
    <property type="evidence" value="ECO:0007669"/>
    <property type="project" value="UniProtKB-KW"/>
</dbReference>
<evidence type="ECO:0000256" key="4">
    <source>
        <dbReference type="ARBA" id="ARBA00022741"/>
    </source>
</evidence>
<evidence type="ECO:0000259" key="10">
    <source>
        <dbReference type="PROSITE" id="PS50893"/>
    </source>
</evidence>
<keyword evidence="7 9" id="KW-0472">Membrane</keyword>
<proteinExistence type="predicted"/>
<evidence type="ECO:0000256" key="8">
    <source>
        <dbReference type="SAM" id="MobiDB-lite"/>
    </source>
</evidence>
<dbReference type="PANTHER" id="PTHR43394:SF1">
    <property type="entry name" value="ATP-BINDING CASSETTE SUB-FAMILY B MEMBER 10, MITOCHONDRIAL"/>
    <property type="match status" value="1"/>
</dbReference>
<feature type="transmembrane region" description="Helical" evidence="9">
    <location>
        <begin position="361"/>
        <end position="381"/>
    </location>
</feature>
<dbReference type="EMBL" id="SIDB01000007">
    <property type="protein sequence ID" value="KAI3430340.1"/>
    <property type="molecule type" value="Genomic_DNA"/>
</dbReference>
<dbReference type="SUPFAM" id="SSF52540">
    <property type="entry name" value="P-loop containing nucleoside triphosphate hydrolases"/>
    <property type="match status" value="1"/>
</dbReference>
<dbReference type="Pfam" id="PF00005">
    <property type="entry name" value="ABC_tran"/>
    <property type="match status" value="1"/>
</dbReference>
<feature type="compositionally biased region" description="Pro residues" evidence="8">
    <location>
        <begin position="986"/>
        <end position="996"/>
    </location>
</feature>
<dbReference type="FunFam" id="1.20.1560.10:FF:000058">
    <property type="entry name" value="ABC transporter B family member 25"/>
    <property type="match status" value="1"/>
</dbReference>
<feature type="region of interest" description="Disordered" evidence="8">
    <location>
        <begin position="1"/>
        <end position="28"/>
    </location>
</feature>
<dbReference type="InterPro" id="IPR011527">
    <property type="entry name" value="ABC1_TM_dom"/>
</dbReference>
<dbReference type="Pfam" id="PF00664">
    <property type="entry name" value="ABC_membrane"/>
    <property type="match status" value="1"/>
</dbReference>
<feature type="transmembrane region" description="Helical" evidence="9">
    <location>
        <begin position="276"/>
        <end position="296"/>
    </location>
</feature>
<feature type="transmembrane region" description="Helical" evidence="9">
    <location>
        <begin position="128"/>
        <end position="148"/>
    </location>
</feature>
<dbReference type="InterPro" id="IPR003593">
    <property type="entry name" value="AAA+_ATPase"/>
</dbReference>
<keyword evidence="6 9" id="KW-1133">Transmembrane helix</keyword>